<dbReference type="Gene3D" id="3.90.190.20">
    <property type="entry name" value="Mur ligase, C-terminal domain"/>
    <property type="match status" value="1"/>
</dbReference>
<accession>N9LCM9</accession>
<dbReference type="GO" id="GO:0047480">
    <property type="term" value="F:UDP-N-acetylmuramoyl-tripeptide-D-alanyl-D-alanine ligase activity"/>
    <property type="evidence" value="ECO:0007669"/>
    <property type="project" value="UniProtKB-UniRule"/>
</dbReference>
<dbReference type="InterPro" id="IPR051046">
    <property type="entry name" value="MurCDEF_CellWall_CoF430Synth"/>
</dbReference>
<evidence type="ECO:0000256" key="10">
    <source>
        <dbReference type="HAMAP-Rule" id="MF_02019"/>
    </source>
</evidence>
<evidence type="ECO:0000256" key="11">
    <source>
        <dbReference type="RuleBase" id="RU004136"/>
    </source>
</evidence>
<dbReference type="PATRIC" id="fig|1217703.3.peg.895"/>
<dbReference type="GO" id="GO:0005737">
    <property type="term" value="C:cytoplasm"/>
    <property type="evidence" value="ECO:0007669"/>
    <property type="project" value="UniProtKB-SubCell"/>
</dbReference>
<protein>
    <recommendedName>
        <fullName evidence="10 11">UDP-N-acetylmuramoyl-tripeptide--D-alanyl-D-alanine ligase</fullName>
        <ecNumber evidence="10 11">6.3.2.10</ecNumber>
    </recommendedName>
    <alternativeName>
        <fullName evidence="10">D-alanyl-D-alanine-adding enzyme</fullName>
    </alternativeName>
</protein>
<dbReference type="SUPFAM" id="SSF53244">
    <property type="entry name" value="MurD-like peptide ligases, peptide-binding domain"/>
    <property type="match status" value="1"/>
</dbReference>
<dbReference type="Pfam" id="PF01225">
    <property type="entry name" value="Mur_ligase"/>
    <property type="match status" value="1"/>
</dbReference>
<dbReference type="Gene3D" id="3.40.1190.10">
    <property type="entry name" value="Mur-like, catalytic domain"/>
    <property type="match status" value="1"/>
</dbReference>
<evidence type="ECO:0000256" key="7">
    <source>
        <dbReference type="ARBA" id="ARBA00022984"/>
    </source>
</evidence>
<dbReference type="InterPro" id="IPR005863">
    <property type="entry name" value="UDP-N-AcMur_synth"/>
</dbReference>
<dbReference type="GO" id="GO:0071555">
    <property type="term" value="P:cell wall organization"/>
    <property type="evidence" value="ECO:0007669"/>
    <property type="project" value="UniProtKB-KW"/>
</dbReference>
<keyword evidence="6 10" id="KW-0133">Cell shape</keyword>
<dbReference type="SUPFAM" id="SSF63418">
    <property type="entry name" value="MurE/MurF N-terminal domain"/>
    <property type="match status" value="1"/>
</dbReference>
<keyword evidence="4 10" id="KW-0547">Nucleotide-binding</keyword>
<dbReference type="GO" id="GO:0051301">
    <property type="term" value="P:cell division"/>
    <property type="evidence" value="ECO:0007669"/>
    <property type="project" value="UniProtKB-KW"/>
</dbReference>
<evidence type="ECO:0000259" key="14">
    <source>
        <dbReference type="Pfam" id="PF08245"/>
    </source>
</evidence>
<dbReference type="HAMAP" id="MF_02019">
    <property type="entry name" value="MurF"/>
    <property type="match status" value="1"/>
</dbReference>
<keyword evidence="5 10" id="KW-0067">ATP-binding</keyword>
<dbReference type="GO" id="GO:0009252">
    <property type="term" value="P:peptidoglycan biosynthetic process"/>
    <property type="evidence" value="ECO:0007669"/>
    <property type="project" value="UniProtKB-UniRule"/>
</dbReference>
<dbReference type="SUPFAM" id="SSF53623">
    <property type="entry name" value="MurD-like peptide ligases, catalytic domain"/>
    <property type="match status" value="1"/>
</dbReference>
<dbReference type="PANTHER" id="PTHR43024:SF1">
    <property type="entry name" value="UDP-N-ACETYLMURAMOYL-TRIPEPTIDE--D-ALANYL-D-ALANINE LIGASE"/>
    <property type="match status" value="1"/>
</dbReference>
<feature type="domain" description="Mur ligase central" evidence="14">
    <location>
        <begin position="120"/>
        <end position="303"/>
    </location>
</feature>
<keyword evidence="16" id="KW-1185">Reference proteome</keyword>
<dbReference type="InterPro" id="IPR000713">
    <property type="entry name" value="Mur_ligase_N"/>
</dbReference>
<evidence type="ECO:0000259" key="12">
    <source>
        <dbReference type="Pfam" id="PF01225"/>
    </source>
</evidence>
<evidence type="ECO:0000256" key="1">
    <source>
        <dbReference type="ARBA" id="ARBA00022490"/>
    </source>
</evidence>
<evidence type="ECO:0000256" key="5">
    <source>
        <dbReference type="ARBA" id="ARBA00022840"/>
    </source>
</evidence>
<comment type="similarity">
    <text evidence="10">Belongs to the MurCDEF family. MurF subfamily.</text>
</comment>
<feature type="domain" description="Mur ligase N-terminal catalytic" evidence="12">
    <location>
        <begin position="36"/>
        <end position="89"/>
    </location>
</feature>
<comment type="catalytic activity">
    <reaction evidence="10 11">
        <text>D-alanyl-D-alanine + UDP-N-acetyl-alpha-D-muramoyl-L-alanyl-gamma-D-glutamyl-meso-2,6-diaminopimelate + ATP = UDP-N-acetyl-alpha-D-muramoyl-L-alanyl-gamma-D-glutamyl-meso-2,6-diaminopimeloyl-D-alanyl-D-alanine + ADP + phosphate + H(+)</text>
        <dbReference type="Rhea" id="RHEA:28374"/>
        <dbReference type="ChEBI" id="CHEBI:15378"/>
        <dbReference type="ChEBI" id="CHEBI:30616"/>
        <dbReference type="ChEBI" id="CHEBI:43474"/>
        <dbReference type="ChEBI" id="CHEBI:57822"/>
        <dbReference type="ChEBI" id="CHEBI:61386"/>
        <dbReference type="ChEBI" id="CHEBI:83905"/>
        <dbReference type="ChEBI" id="CHEBI:456216"/>
        <dbReference type="EC" id="6.3.2.10"/>
    </reaction>
</comment>
<dbReference type="RefSeq" id="WP_005185549.1">
    <property type="nucleotide sequence ID" value="NZ_KB850049.1"/>
</dbReference>
<keyword evidence="7 10" id="KW-0573">Peptidoglycan synthesis</keyword>
<dbReference type="EMBL" id="APRL01000010">
    <property type="protein sequence ID" value="ENW94017.1"/>
    <property type="molecule type" value="Genomic_DNA"/>
</dbReference>
<comment type="function">
    <text evidence="10 11">Involved in cell wall formation. Catalyzes the final step in the synthesis of UDP-N-acetylmuramoyl-pentapeptide, the precursor of murein.</text>
</comment>
<dbReference type="Pfam" id="PF02875">
    <property type="entry name" value="Mur_ligase_C"/>
    <property type="match status" value="1"/>
</dbReference>
<organism evidence="15 16">
    <name type="scientific">Acinetobacter dispersus</name>
    <dbReference type="NCBI Taxonomy" id="70348"/>
    <lineage>
        <taxon>Bacteria</taxon>
        <taxon>Pseudomonadati</taxon>
        <taxon>Pseudomonadota</taxon>
        <taxon>Gammaproteobacteria</taxon>
        <taxon>Moraxellales</taxon>
        <taxon>Moraxellaceae</taxon>
        <taxon>Acinetobacter</taxon>
    </lineage>
</organism>
<name>N9LCM9_9GAMM</name>
<dbReference type="UniPathway" id="UPA00219"/>
<evidence type="ECO:0000259" key="13">
    <source>
        <dbReference type="Pfam" id="PF02875"/>
    </source>
</evidence>
<keyword evidence="2 10" id="KW-0436">Ligase</keyword>
<dbReference type="PANTHER" id="PTHR43024">
    <property type="entry name" value="UDP-N-ACETYLMURAMOYL-TRIPEPTIDE--D-ALANYL-D-ALANINE LIGASE"/>
    <property type="match status" value="1"/>
</dbReference>
<dbReference type="Proteomes" id="UP000013261">
    <property type="component" value="Unassembled WGS sequence"/>
</dbReference>
<comment type="caution">
    <text evidence="15">The sequence shown here is derived from an EMBL/GenBank/DDBJ whole genome shotgun (WGS) entry which is preliminary data.</text>
</comment>
<dbReference type="InterPro" id="IPR013221">
    <property type="entry name" value="Mur_ligase_cen"/>
</dbReference>
<evidence type="ECO:0000256" key="6">
    <source>
        <dbReference type="ARBA" id="ARBA00022960"/>
    </source>
</evidence>
<dbReference type="Pfam" id="PF08245">
    <property type="entry name" value="Mur_ligase_M"/>
    <property type="match status" value="1"/>
</dbReference>
<evidence type="ECO:0000256" key="4">
    <source>
        <dbReference type="ARBA" id="ARBA00022741"/>
    </source>
</evidence>
<dbReference type="GO" id="GO:0008766">
    <property type="term" value="F:UDP-N-acetylmuramoylalanyl-D-glutamyl-2,6-diaminopimelate-D-alanyl-D-alanine ligase activity"/>
    <property type="evidence" value="ECO:0007669"/>
    <property type="project" value="RHEA"/>
</dbReference>
<dbReference type="OrthoDB" id="9801978at2"/>
<keyword evidence="3 10" id="KW-0132">Cell division</keyword>
<evidence type="ECO:0000256" key="3">
    <source>
        <dbReference type="ARBA" id="ARBA00022618"/>
    </source>
</evidence>
<feature type="binding site" evidence="10">
    <location>
        <begin position="121"/>
        <end position="127"/>
    </location>
    <ligand>
        <name>ATP</name>
        <dbReference type="ChEBI" id="CHEBI:30616"/>
    </ligand>
</feature>
<feature type="domain" description="Mur ligase C-terminal" evidence="13">
    <location>
        <begin position="326"/>
        <end position="436"/>
    </location>
</feature>
<dbReference type="InterPro" id="IPR004101">
    <property type="entry name" value="Mur_ligase_C"/>
</dbReference>
<keyword evidence="1 10" id="KW-0963">Cytoplasm</keyword>
<reference evidence="15 16" key="1">
    <citation type="submission" date="2013-02" db="EMBL/GenBank/DDBJ databases">
        <title>The Genome Sequence of Acinetobacter sp. ANC 4105.</title>
        <authorList>
            <consortium name="The Broad Institute Genome Sequencing Platform"/>
            <consortium name="The Broad Institute Genome Sequencing Center for Infectious Disease"/>
            <person name="Cerqueira G."/>
            <person name="Feldgarden M."/>
            <person name="Courvalin P."/>
            <person name="Perichon B."/>
            <person name="Grillot-Courvalin C."/>
            <person name="Clermont D."/>
            <person name="Rocha E."/>
            <person name="Yoon E.-J."/>
            <person name="Nemec A."/>
            <person name="Walker B."/>
            <person name="Young S.K."/>
            <person name="Zeng Q."/>
            <person name="Gargeya S."/>
            <person name="Fitzgerald M."/>
            <person name="Haas B."/>
            <person name="Abouelleil A."/>
            <person name="Alvarado L."/>
            <person name="Arachchi H.M."/>
            <person name="Berlin A.M."/>
            <person name="Chapman S.B."/>
            <person name="Dewar J."/>
            <person name="Goldberg J."/>
            <person name="Griggs A."/>
            <person name="Gujja S."/>
            <person name="Hansen M."/>
            <person name="Howarth C."/>
            <person name="Imamovic A."/>
            <person name="Larimer J."/>
            <person name="McCowan C."/>
            <person name="Murphy C."/>
            <person name="Neiman D."/>
            <person name="Pearson M."/>
            <person name="Priest M."/>
            <person name="Roberts A."/>
            <person name="Saif S."/>
            <person name="Shea T."/>
            <person name="Sisk P."/>
            <person name="Sykes S."/>
            <person name="Wortman J."/>
            <person name="Nusbaum C."/>
            <person name="Birren B."/>
        </authorList>
    </citation>
    <scope>NUCLEOTIDE SEQUENCE [LARGE SCALE GENOMIC DNA]</scope>
    <source>
        <strain evidence="15 16">ANC 4105</strain>
    </source>
</reference>
<evidence type="ECO:0000313" key="16">
    <source>
        <dbReference type="Proteomes" id="UP000013261"/>
    </source>
</evidence>
<keyword evidence="9 10" id="KW-0961">Cell wall biogenesis/degradation</keyword>
<dbReference type="EC" id="6.3.2.10" evidence="10 11"/>
<dbReference type="HOGENOM" id="CLU_031507_4_0_6"/>
<keyword evidence="8 10" id="KW-0131">Cell cycle</keyword>
<dbReference type="GO" id="GO:0005524">
    <property type="term" value="F:ATP binding"/>
    <property type="evidence" value="ECO:0007669"/>
    <property type="project" value="UniProtKB-UniRule"/>
</dbReference>
<proteinExistence type="inferred from homology"/>
<dbReference type="NCBIfam" id="TIGR01143">
    <property type="entry name" value="murF"/>
    <property type="match status" value="1"/>
</dbReference>
<dbReference type="eggNOG" id="COG0770">
    <property type="taxonomic scope" value="Bacteria"/>
</dbReference>
<dbReference type="AlphaFoldDB" id="N9LCM9"/>
<sequence length="465" mass="50654">MHTSTTSTVPLQPWTAEQLQQAIQGQWHKQKLPQGEIKRILTDSRHAEAGDAFLALKGERFDAHNFVAQVAAQGCQIAIVDHPVDADIAQLVVKDTRFALGHLGAYRRQHNPQLKVIALTGSSGKTTTKEMLGSILSRLAPTLITRGNLNNDLGVPMMLLELRPEHHYAVMELGASHQGEIDYTSNLVQPHVAGILNIGTAHLGEFGGREGICRAKSEIYAHILPQGTAIVPAQDDFAEKIRENAQAHSILSFGEGGDIFATDIQLHPQSAQFNLHTPQGNRSVNLPFAGAHNVQNAAAATAFALAIGIALDDIVQGLEQAQGAKGRLNFIQHQHHLFIDDTYNANPTSMRAAAQVLLQQQGLKVMVMGDIGELGESSWQEHHDLGRDLASLPLEHLVVVGEFAEAAQQGSSHSEKLHAFATQAEALPFLINLVQTHQPQSMSFLFKGSRYTHMETLMADLMEKI</sequence>
<evidence type="ECO:0000313" key="15">
    <source>
        <dbReference type="EMBL" id="ENW94017.1"/>
    </source>
</evidence>
<evidence type="ECO:0000256" key="8">
    <source>
        <dbReference type="ARBA" id="ARBA00023306"/>
    </source>
</evidence>
<gene>
    <name evidence="10" type="primary">murF</name>
    <name evidence="15" type="ORF">F904_00925</name>
</gene>
<dbReference type="GO" id="GO:0008360">
    <property type="term" value="P:regulation of cell shape"/>
    <property type="evidence" value="ECO:0007669"/>
    <property type="project" value="UniProtKB-KW"/>
</dbReference>
<dbReference type="InterPro" id="IPR036565">
    <property type="entry name" value="Mur-like_cat_sf"/>
</dbReference>
<dbReference type="InterPro" id="IPR035911">
    <property type="entry name" value="MurE/MurF_N"/>
</dbReference>
<comment type="subcellular location">
    <subcellularLocation>
        <location evidence="10 11">Cytoplasm</location>
    </subcellularLocation>
</comment>
<evidence type="ECO:0000256" key="2">
    <source>
        <dbReference type="ARBA" id="ARBA00022598"/>
    </source>
</evidence>
<dbReference type="Gene3D" id="3.40.1390.10">
    <property type="entry name" value="MurE/MurF, N-terminal domain"/>
    <property type="match status" value="1"/>
</dbReference>
<evidence type="ECO:0000256" key="9">
    <source>
        <dbReference type="ARBA" id="ARBA00023316"/>
    </source>
</evidence>
<comment type="pathway">
    <text evidence="10 11">Cell wall biogenesis; peptidoglycan biosynthesis.</text>
</comment>
<dbReference type="InterPro" id="IPR036615">
    <property type="entry name" value="Mur_ligase_C_dom_sf"/>
</dbReference>